<organism evidence="5 6">
    <name type="scientific">Desulfococcus multivorans DSM 2059</name>
    <dbReference type="NCBI Taxonomy" id="1121405"/>
    <lineage>
        <taxon>Bacteria</taxon>
        <taxon>Pseudomonadati</taxon>
        <taxon>Thermodesulfobacteriota</taxon>
        <taxon>Desulfobacteria</taxon>
        <taxon>Desulfobacterales</taxon>
        <taxon>Desulfococcaceae</taxon>
        <taxon>Desulfococcus</taxon>
    </lineage>
</organism>
<dbReference type="InterPro" id="IPR036390">
    <property type="entry name" value="WH_DNA-bd_sf"/>
</dbReference>
<evidence type="ECO:0000256" key="1">
    <source>
        <dbReference type="ARBA" id="ARBA00023015"/>
    </source>
</evidence>
<protein>
    <submittedName>
        <fullName evidence="5">Transcriptional regulator, MarR family</fullName>
    </submittedName>
</protein>
<dbReference type="InterPro" id="IPR036388">
    <property type="entry name" value="WH-like_DNA-bd_sf"/>
</dbReference>
<keyword evidence="1" id="KW-0805">Transcription regulation</keyword>
<dbReference type="Pfam" id="PF01047">
    <property type="entry name" value="MarR"/>
    <property type="match status" value="1"/>
</dbReference>
<keyword evidence="2" id="KW-0238">DNA-binding</keyword>
<dbReference type="AlphaFoldDB" id="S7VDN2"/>
<dbReference type="PATRIC" id="fig|1121405.3.peg.990"/>
<evidence type="ECO:0000313" key="5">
    <source>
        <dbReference type="EMBL" id="EPR42568.1"/>
    </source>
</evidence>
<dbReference type="GO" id="GO:0003677">
    <property type="term" value="F:DNA binding"/>
    <property type="evidence" value="ECO:0007669"/>
    <property type="project" value="UniProtKB-KW"/>
</dbReference>
<dbReference type="SUPFAM" id="SSF46785">
    <property type="entry name" value="Winged helix' DNA-binding domain"/>
    <property type="match status" value="1"/>
</dbReference>
<comment type="caution">
    <text evidence="5">The sequence shown here is derived from an EMBL/GenBank/DDBJ whole genome shotgun (WGS) entry which is preliminary data.</text>
</comment>
<evidence type="ECO:0000256" key="2">
    <source>
        <dbReference type="ARBA" id="ARBA00023125"/>
    </source>
</evidence>
<evidence type="ECO:0000313" key="6">
    <source>
        <dbReference type="Proteomes" id="UP000014977"/>
    </source>
</evidence>
<dbReference type="PRINTS" id="PR00598">
    <property type="entry name" value="HTHMARR"/>
</dbReference>
<dbReference type="EMBL" id="ATHJ01000064">
    <property type="protein sequence ID" value="EPR42568.1"/>
    <property type="molecule type" value="Genomic_DNA"/>
</dbReference>
<dbReference type="eggNOG" id="COG1846">
    <property type="taxonomic scope" value="Bacteria"/>
</dbReference>
<dbReference type="InterPro" id="IPR023187">
    <property type="entry name" value="Tscrpt_reg_MarR-type_CS"/>
</dbReference>
<dbReference type="PROSITE" id="PS50995">
    <property type="entry name" value="HTH_MARR_2"/>
    <property type="match status" value="1"/>
</dbReference>
<dbReference type="PANTHER" id="PTHR42756">
    <property type="entry name" value="TRANSCRIPTIONAL REGULATOR, MARR"/>
    <property type="match status" value="1"/>
</dbReference>
<dbReference type="PROSITE" id="PS01117">
    <property type="entry name" value="HTH_MARR_1"/>
    <property type="match status" value="1"/>
</dbReference>
<dbReference type="Gene3D" id="1.10.10.10">
    <property type="entry name" value="Winged helix-like DNA-binding domain superfamily/Winged helix DNA-binding domain"/>
    <property type="match status" value="1"/>
</dbReference>
<name>S7VDN2_DESML</name>
<evidence type="ECO:0000256" key="3">
    <source>
        <dbReference type="ARBA" id="ARBA00023163"/>
    </source>
</evidence>
<dbReference type="OrthoDB" id="5521015at2"/>
<evidence type="ECO:0000259" key="4">
    <source>
        <dbReference type="PROSITE" id="PS50995"/>
    </source>
</evidence>
<reference evidence="5 6" key="1">
    <citation type="journal article" date="2013" name="Genome Announc.">
        <title>Draft genome sequences for three mercury-methylating, sulfate-reducing bacteria.</title>
        <authorList>
            <person name="Brown S.D."/>
            <person name="Hurt R.A.Jr."/>
            <person name="Gilmour C.C."/>
            <person name="Elias D.A."/>
        </authorList>
    </citation>
    <scope>NUCLEOTIDE SEQUENCE [LARGE SCALE GENOMIC DNA]</scope>
    <source>
        <strain evidence="5 6">DSM 2059</strain>
    </source>
</reference>
<feature type="domain" description="HTH marR-type" evidence="4">
    <location>
        <begin position="4"/>
        <end position="136"/>
    </location>
</feature>
<keyword evidence="3" id="KW-0804">Transcription</keyword>
<dbReference type="Proteomes" id="UP000014977">
    <property type="component" value="Unassembled WGS sequence"/>
</dbReference>
<keyword evidence="6" id="KW-1185">Reference proteome</keyword>
<dbReference type="GO" id="GO:0003700">
    <property type="term" value="F:DNA-binding transcription factor activity"/>
    <property type="evidence" value="ECO:0007669"/>
    <property type="project" value="InterPro"/>
</dbReference>
<dbReference type="STRING" id="897.B2D07_19875"/>
<dbReference type="PANTHER" id="PTHR42756:SF1">
    <property type="entry name" value="TRANSCRIPTIONAL REPRESSOR OF EMRAB OPERON"/>
    <property type="match status" value="1"/>
</dbReference>
<dbReference type="SMART" id="SM00347">
    <property type="entry name" value="HTH_MARR"/>
    <property type="match status" value="1"/>
</dbReference>
<accession>S7VDN2</accession>
<proteinExistence type="predicted"/>
<dbReference type="InterPro" id="IPR000835">
    <property type="entry name" value="HTH_MarR-typ"/>
</dbReference>
<sequence length="139" mass="15157">MKPHECIFFQLAKAGQAGARHWSDCVAGFGVTAVQGMVLAFLADEDGVSSGRLGSRVQLDSATLTGIIDRLARAGLVERQADPDDRRAIRICLTGKGRDVSDKIGALVEPENRSFLSNLTDEEEMIFRMLLRKLLSPRG</sequence>
<dbReference type="RefSeq" id="WP_020875940.1">
    <property type="nucleotide sequence ID" value="NZ_ATHJ01000064.1"/>
</dbReference>
<gene>
    <name evidence="5" type="ORF">dsmv_1556</name>
</gene>